<evidence type="ECO:0000313" key="13">
    <source>
        <dbReference type="Proteomes" id="UP000024635"/>
    </source>
</evidence>
<evidence type="ECO:0000256" key="9">
    <source>
        <dbReference type="RuleBase" id="RU003722"/>
    </source>
</evidence>
<evidence type="ECO:0000256" key="2">
    <source>
        <dbReference type="ARBA" id="ARBA00022448"/>
    </source>
</evidence>
<keyword evidence="13" id="KW-1185">Reference proteome</keyword>
<dbReference type="STRING" id="53326.A0A016WFQ5"/>
<protein>
    <recommendedName>
        <fullName evidence="9">Sodium/hydrogen exchanger</fullName>
    </recommendedName>
</protein>
<keyword evidence="6 9" id="KW-0406">Ion transport</keyword>
<dbReference type="InterPro" id="IPR006153">
    <property type="entry name" value="Cation/H_exchanger_TM"/>
</dbReference>
<name>A0A016WFQ5_9BILA</name>
<comment type="caution">
    <text evidence="12">The sequence shown here is derived from an EMBL/GenBank/DDBJ whole genome shotgun (WGS) entry which is preliminary data.</text>
</comment>
<evidence type="ECO:0000256" key="8">
    <source>
        <dbReference type="ARBA" id="ARBA00023201"/>
    </source>
</evidence>
<dbReference type="EMBL" id="JARK01000343">
    <property type="protein sequence ID" value="EYC38097.1"/>
    <property type="molecule type" value="Genomic_DNA"/>
</dbReference>
<proteinExistence type="inferred from homology"/>
<feature type="transmembrane region" description="Helical" evidence="10">
    <location>
        <begin position="162"/>
        <end position="185"/>
    </location>
</feature>
<keyword evidence="4 10" id="KW-1133">Transmembrane helix</keyword>
<dbReference type="NCBIfam" id="TIGR00840">
    <property type="entry name" value="b_cpa1"/>
    <property type="match status" value="1"/>
</dbReference>
<dbReference type="GO" id="GO:0005886">
    <property type="term" value="C:plasma membrane"/>
    <property type="evidence" value="ECO:0007669"/>
    <property type="project" value="TreeGrafter"/>
</dbReference>
<feature type="transmembrane region" description="Helical" evidence="10">
    <location>
        <begin position="228"/>
        <end position="246"/>
    </location>
</feature>
<dbReference type="PANTHER" id="PTHR10110:SF98">
    <property type="entry name" value="SODIUM_HYDROGEN EXCHANGER"/>
    <property type="match status" value="1"/>
</dbReference>
<feature type="domain" description="Cation/H+ exchanger transmembrane" evidence="11">
    <location>
        <begin position="42"/>
        <end position="253"/>
    </location>
</feature>
<dbReference type="GO" id="GO:0098719">
    <property type="term" value="P:sodium ion import across plasma membrane"/>
    <property type="evidence" value="ECO:0007669"/>
    <property type="project" value="TreeGrafter"/>
</dbReference>
<dbReference type="OrthoDB" id="196264at2759"/>
<dbReference type="PANTHER" id="PTHR10110">
    <property type="entry name" value="SODIUM/HYDROGEN EXCHANGER"/>
    <property type="match status" value="1"/>
</dbReference>
<dbReference type="GO" id="GO:0051453">
    <property type="term" value="P:regulation of intracellular pH"/>
    <property type="evidence" value="ECO:0007669"/>
    <property type="project" value="TreeGrafter"/>
</dbReference>
<keyword evidence="3 9" id="KW-0812">Transmembrane</keyword>
<dbReference type="InterPro" id="IPR018422">
    <property type="entry name" value="Cation/H_exchanger_CPA1"/>
</dbReference>
<evidence type="ECO:0000256" key="6">
    <source>
        <dbReference type="ARBA" id="ARBA00023065"/>
    </source>
</evidence>
<comment type="similarity">
    <text evidence="9">Belongs to the monovalent cation:proton antiporter 1 (CPA1) transporter (TC 2.A.36) family.</text>
</comment>
<evidence type="ECO:0000256" key="7">
    <source>
        <dbReference type="ARBA" id="ARBA00023136"/>
    </source>
</evidence>
<sequence length="362" mass="40780">MTAFKTLDETTKSGPKKKRSVCCGGVVVIPVFAPAEGIQLIVGEGVISLYRPIFLEAFVIGILAKCPRPVKYTNQVRILAPVFIFVIPYMAYLTAEITSLSSIIAIAVCGMVMKQYVKGNITTAAANSVKYFIKMLAQSSETVIFMFLGLSTMYSNHYWDTAFVVATVGFCLLFRTIGVLVQCFFLNRFRHKKFTKVDQLILSYGGLRGAIAFGLAMSIPETIMARKMFITTTIVVIFFTVFLQGITIRPLVNFLNVETKDDRPATMTESVYNKYLDYMMSGLEDIAGQQGHYSLVDNFERFNAKILRPILMRNEKKKNFDASTIVRAYQKITLEDALNLTKLQKAEHKRISALREWVFSIL</sequence>
<keyword evidence="2 9" id="KW-0813">Transport</keyword>
<gene>
    <name evidence="12" type="primary">Acey_s0743.g1991</name>
    <name evidence="12" type="ORF">Y032_0743g1991</name>
</gene>
<keyword evidence="8 9" id="KW-0739">Sodium transport</keyword>
<dbReference type="GO" id="GO:0015386">
    <property type="term" value="F:potassium:proton antiporter activity"/>
    <property type="evidence" value="ECO:0007669"/>
    <property type="project" value="TreeGrafter"/>
</dbReference>
<evidence type="ECO:0000256" key="3">
    <source>
        <dbReference type="ARBA" id="ARBA00022692"/>
    </source>
</evidence>
<dbReference type="GO" id="GO:0015385">
    <property type="term" value="F:sodium:proton antiporter activity"/>
    <property type="evidence" value="ECO:0007669"/>
    <property type="project" value="InterPro"/>
</dbReference>
<dbReference type="InterPro" id="IPR004709">
    <property type="entry name" value="NaH_exchanger"/>
</dbReference>
<keyword evidence="5" id="KW-0915">Sodium</keyword>
<reference evidence="13" key="1">
    <citation type="journal article" date="2015" name="Nat. Genet.">
        <title>The genome and transcriptome of the zoonotic hookworm Ancylostoma ceylanicum identify infection-specific gene families.</title>
        <authorList>
            <person name="Schwarz E.M."/>
            <person name="Hu Y."/>
            <person name="Antoshechkin I."/>
            <person name="Miller M.M."/>
            <person name="Sternberg P.W."/>
            <person name="Aroian R.V."/>
        </authorList>
    </citation>
    <scope>NUCLEOTIDE SEQUENCE</scope>
    <source>
        <strain evidence="13">HY135</strain>
    </source>
</reference>
<feature type="transmembrane region" description="Helical" evidence="10">
    <location>
        <begin position="129"/>
        <end position="150"/>
    </location>
</feature>
<dbReference type="AlphaFoldDB" id="A0A016WFQ5"/>
<evidence type="ECO:0000313" key="12">
    <source>
        <dbReference type="EMBL" id="EYC38097.1"/>
    </source>
</evidence>
<evidence type="ECO:0000256" key="1">
    <source>
        <dbReference type="ARBA" id="ARBA00004141"/>
    </source>
</evidence>
<keyword evidence="9" id="KW-0050">Antiport</keyword>
<dbReference type="Proteomes" id="UP000024635">
    <property type="component" value="Unassembled WGS sequence"/>
</dbReference>
<keyword evidence="7 10" id="KW-0472">Membrane</keyword>
<evidence type="ECO:0000256" key="10">
    <source>
        <dbReference type="SAM" id="Phobius"/>
    </source>
</evidence>
<feature type="transmembrane region" description="Helical" evidence="10">
    <location>
        <begin position="21"/>
        <end position="42"/>
    </location>
</feature>
<comment type="subcellular location">
    <subcellularLocation>
        <location evidence="1">Membrane</location>
        <topology evidence="1">Multi-pass membrane protein</topology>
    </subcellularLocation>
</comment>
<accession>A0A016WFQ5</accession>
<feature type="transmembrane region" description="Helical" evidence="10">
    <location>
        <begin position="99"/>
        <end position="117"/>
    </location>
</feature>
<evidence type="ECO:0000259" key="11">
    <source>
        <dbReference type="Pfam" id="PF00999"/>
    </source>
</evidence>
<evidence type="ECO:0000256" key="4">
    <source>
        <dbReference type="ARBA" id="ARBA00022989"/>
    </source>
</evidence>
<dbReference type="Pfam" id="PF00999">
    <property type="entry name" value="Na_H_Exchanger"/>
    <property type="match status" value="1"/>
</dbReference>
<organism evidence="12 13">
    <name type="scientific">Ancylostoma ceylanicum</name>
    <dbReference type="NCBI Taxonomy" id="53326"/>
    <lineage>
        <taxon>Eukaryota</taxon>
        <taxon>Metazoa</taxon>
        <taxon>Ecdysozoa</taxon>
        <taxon>Nematoda</taxon>
        <taxon>Chromadorea</taxon>
        <taxon>Rhabditida</taxon>
        <taxon>Rhabditina</taxon>
        <taxon>Rhabditomorpha</taxon>
        <taxon>Strongyloidea</taxon>
        <taxon>Ancylostomatidae</taxon>
        <taxon>Ancylostomatinae</taxon>
        <taxon>Ancylostoma</taxon>
    </lineage>
</organism>
<evidence type="ECO:0000256" key="5">
    <source>
        <dbReference type="ARBA" id="ARBA00023053"/>
    </source>
</evidence>